<evidence type="ECO:0000313" key="1">
    <source>
        <dbReference type="EMBL" id="RMR88848.1"/>
    </source>
</evidence>
<accession>A0A3M4YJI6</accession>
<name>A0A3M4YJI6_9PSED</name>
<gene>
    <name evidence="1" type="ORF">ALP78_02964</name>
</gene>
<dbReference type="AlphaFoldDB" id="A0A3M4YJI6"/>
<evidence type="ECO:0000313" key="2">
    <source>
        <dbReference type="Proteomes" id="UP000268004"/>
    </source>
</evidence>
<protein>
    <submittedName>
        <fullName evidence="1">Uncharacterized protein</fullName>
    </submittedName>
</protein>
<comment type="caution">
    <text evidence="1">The sequence shown here is derived from an EMBL/GenBank/DDBJ whole genome shotgun (WGS) entry which is preliminary data.</text>
</comment>
<reference evidence="1 2" key="1">
    <citation type="submission" date="2018-08" db="EMBL/GenBank/DDBJ databases">
        <title>Recombination of ecologically and evolutionarily significant loci maintains genetic cohesion in the Pseudomonas syringae species complex.</title>
        <authorList>
            <person name="Dillon M."/>
            <person name="Thakur S."/>
            <person name="Almeida R.N.D."/>
            <person name="Weir B.S."/>
            <person name="Guttman D.S."/>
        </authorList>
    </citation>
    <scope>NUCLEOTIDE SEQUENCE [LARGE SCALE GENOMIC DNA]</scope>
    <source>
        <strain evidence="1 2">ICMP 4996</strain>
    </source>
</reference>
<dbReference type="RefSeq" id="WP_122335598.1">
    <property type="nucleotide sequence ID" value="NZ_RBSD01000072.1"/>
</dbReference>
<dbReference type="Proteomes" id="UP000268004">
    <property type="component" value="Unassembled WGS sequence"/>
</dbReference>
<proteinExistence type="predicted"/>
<dbReference type="EMBL" id="RBSD01000072">
    <property type="protein sequence ID" value="RMR88848.1"/>
    <property type="molecule type" value="Genomic_DNA"/>
</dbReference>
<sequence length="68" mass="7591">MAQFNIDSHLSNGNRLEWLALPDAGESADDALSKVKQAAIDKFGGIVFFNRWERIVASNGYITVRMYA</sequence>
<organism evidence="1 2">
    <name type="scientific">Pseudomonas coronafaciens pv. striafaciens</name>
    <dbReference type="NCBI Taxonomy" id="235276"/>
    <lineage>
        <taxon>Bacteria</taxon>
        <taxon>Pseudomonadati</taxon>
        <taxon>Pseudomonadota</taxon>
        <taxon>Gammaproteobacteria</taxon>
        <taxon>Pseudomonadales</taxon>
        <taxon>Pseudomonadaceae</taxon>
        <taxon>Pseudomonas</taxon>
        <taxon>Pseudomonas coronafaciens</taxon>
    </lineage>
</organism>